<keyword evidence="5" id="KW-0418">Kinase</keyword>
<dbReference type="OrthoDB" id="9973935at2759"/>
<dbReference type="Pfam" id="PF01636">
    <property type="entry name" value="APH"/>
    <property type="match status" value="1"/>
</dbReference>
<evidence type="ECO:0000313" key="12">
    <source>
        <dbReference type="Proteomes" id="UP000694397"/>
    </source>
</evidence>
<comment type="function">
    <text evidence="7">Catalyzes the GTP-dependent phosphorylation of 5-hydroxy-L-lysine.</text>
</comment>
<dbReference type="Proteomes" id="UP000694397">
    <property type="component" value="Chromosome 2"/>
</dbReference>
<evidence type="ECO:0000313" key="11">
    <source>
        <dbReference type="Ensembl" id="ENSSFOP00015059110.1"/>
    </source>
</evidence>
<keyword evidence="3" id="KW-0963">Cytoplasm</keyword>
<evidence type="ECO:0000256" key="1">
    <source>
        <dbReference type="ARBA" id="ARBA00004496"/>
    </source>
</evidence>
<dbReference type="GO" id="GO:0047992">
    <property type="term" value="F:hydroxylysine kinase activity"/>
    <property type="evidence" value="ECO:0007669"/>
    <property type="project" value="UniProtKB-EC"/>
</dbReference>
<dbReference type="FunFam" id="3.30.200.20:FF:000549">
    <property type="entry name" value="hydroxylysine kinase"/>
    <property type="match status" value="1"/>
</dbReference>
<organism evidence="11 12">
    <name type="scientific">Scleropages formosus</name>
    <name type="common">Asian bonytongue</name>
    <name type="synonym">Osteoglossum formosum</name>
    <dbReference type="NCBI Taxonomy" id="113540"/>
    <lineage>
        <taxon>Eukaryota</taxon>
        <taxon>Metazoa</taxon>
        <taxon>Chordata</taxon>
        <taxon>Craniata</taxon>
        <taxon>Vertebrata</taxon>
        <taxon>Euteleostomi</taxon>
        <taxon>Actinopterygii</taxon>
        <taxon>Neopterygii</taxon>
        <taxon>Teleostei</taxon>
        <taxon>Osteoglossocephala</taxon>
        <taxon>Osteoglossomorpha</taxon>
        <taxon>Osteoglossiformes</taxon>
        <taxon>Osteoglossidae</taxon>
        <taxon>Scleropages</taxon>
    </lineage>
</organism>
<dbReference type="EC" id="2.7.1.81" evidence="8"/>
<evidence type="ECO:0000256" key="2">
    <source>
        <dbReference type="ARBA" id="ARBA00006219"/>
    </source>
</evidence>
<protein>
    <recommendedName>
        <fullName evidence="9">Hydroxylysine kinase</fullName>
        <ecNumber evidence="8">2.7.1.81</ecNumber>
    </recommendedName>
</protein>
<keyword evidence="12" id="KW-1185">Reference proteome</keyword>
<accession>A0A8C9U7T2</accession>
<sequence>MRADATRISTVLGNTVHEGIHPADQAYVSRRPHFINNKHRASRTAVMSLKDSMPNLTSSQASELVSQIFGLIVSEVKPLPSYDDQNFYVRVSDGVEYVLKILNSTDSENLTLVEMQTYIMAFLHQHGLPVQTAIPTCTGQLMSLQTIDCGSGSKRYLVRLMTYLPGKTVAKISSSPEILYEIGKMAATMDEVLQKIDHPNRSVLERKNFIWNLSSTPLLESYLHVMDGDPMQQLLKDVIQQYKSHVLPNLDSFRKCINHGDFNDHNILVEHDGLAGYKISGILDFGDMSSGYYVFELAITIMYMMIESANAIDVGGPVLAGWESVFPLNEAERNALYFLVLCRFCQSLVLARRAITLYPENEEYLMTTARTGVRHLQQLWELGKEQVERRWFDGAKEYLKTHPGTVPLKGITFL</sequence>
<feature type="domain" description="Aminoglycoside phosphotransferase" evidence="10">
    <location>
        <begin position="76"/>
        <end position="311"/>
    </location>
</feature>
<dbReference type="Ensembl" id="ENSSFOT00015050347.1">
    <property type="protein sequence ID" value="ENSSFOP00015059110.1"/>
    <property type="gene ID" value="ENSSFOG00015025320.1"/>
</dbReference>
<dbReference type="PANTHER" id="PTHR21064:SF1">
    <property type="entry name" value="HYDROXYLYSINE KINASE"/>
    <property type="match status" value="1"/>
</dbReference>
<reference evidence="11 12" key="1">
    <citation type="submission" date="2019-04" db="EMBL/GenBank/DDBJ databases">
        <authorList>
            <consortium name="Wellcome Sanger Institute Data Sharing"/>
        </authorList>
    </citation>
    <scope>NUCLEOTIDE SEQUENCE [LARGE SCALE GENOMIC DNA]</scope>
</reference>
<keyword evidence="4" id="KW-0808">Transferase</keyword>
<dbReference type="PANTHER" id="PTHR21064">
    <property type="entry name" value="AMINOGLYCOSIDE PHOSPHOTRANSFERASE DOMAIN-CONTAINING PROTEIN-RELATED"/>
    <property type="match status" value="1"/>
</dbReference>
<reference evidence="11" key="2">
    <citation type="submission" date="2025-08" db="UniProtKB">
        <authorList>
            <consortium name="Ensembl"/>
        </authorList>
    </citation>
    <scope>IDENTIFICATION</scope>
</reference>
<dbReference type="Gene3D" id="3.90.1200.10">
    <property type="match status" value="1"/>
</dbReference>
<gene>
    <name evidence="11" type="primary">HYKK</name>
    <name evidence="11" type="synonym">hykk.2</name>
</gene>
<proteinExistence type="inferred from homology"/>
<dbReference type="GeneID" id="108938859"/>
<dbReference type="KEGG" id="sfm:108938859"/>
<comment type="subcellular location">
    <subcellularLocation>
        <location evidence="1">Cytoplasm</location>
    </subcellularLocation>
</comment>
<name>A0A8C9U7T2_SCLFO</name>
<dbReference type="InterPro" id="IPR011009">
    <property type="entry name" value="Kinase-like_dom_sf"/>
</dbReference>
<comment type="similarity">
    <text evidence="2">Belongs to the aminoglycoside phosphotransferase family.</text>
</comment>
<dbReference type="GO" id="GO:0005737">
    <property type="term" value="C:cytoplasm"/>
    <property type="evidence" value="ECO:0007669"/>
    <property type="project" value="UniProtKB-SubCell"/>
</dbReference>
<evidence type="ECO:0000259" key="10">
    <source>
        <dbReference type="Pfam" id="PF01636"/>
    </source>
</evidence>
<dbReference type="AlphaFoldDB" id="A0A8C9U7T2"/>
<comment type="catalytic activity">
    <reaction evidence="6">
        <text>(5R)-5-hydroxy-L-lysine + GTP = (5R)-5-phosphooxy-L-lysine + GDP + H(+)</text>
        <dbReference type="Rhea" id="RHEA:19049"/>
        <dbReference type="ChEBI" id="CHEBI:15378"/>
        <dbReference type="ChEBI" id="CHEBI:37565"/>
        <dbReference type="ChEBI" id="CHEBI:57882"/>
        <dbReference type="ChEBI" id="CHEBI:58189"/>
        <dbReference type="ChEBI" id="CHEBI:58357"/>
        <dbReference type="EC" id="2.7.1.81"/>
    </reaction>
</comment>
<dbReference type="Gene3D" id="3.30.200.20">
    <property type="entry name" value="Phosphorylase Kinase, domain 1"/>
    <property type="match status" value="1"/>
</dbReference>
<evidence type="ECO:0000256" key="3">
    <source>
        <dbReference type="ARBA" id="ARBA00022490"/>
    </source>
</evidence>
<evidence type="ECO:0000256" key="7">
    <source>
        <dbReference type="ARBA" id="ARBA00037368"/>
    </source>
</evidence>
<dbReference type="FunFam" id="3.90.1200.10:FF:000007">
    <property type="entry name" value="hydroxylysine kinase isoform X1"/>
    <property type="match status" value="1"/>
</dbReference>
<evidence type="ECO:0000256" key="5">
    <source>
        <dbReference type="ARBA" id="ARBA00022777"/>
    </source>
</evidence>
<evidence type="ECO:0000256" key="6">
    <source>
        <dbReference type="ARBA" id="ARBA00036820"/>
    </source>
</evidence>
<reference evidence="11" key="3">
    <citation type="submission" date="2025-09" db="UniProtKB">
        <authorList>
            <consortium name="Ensembl"/>
        </authorList>
    </citation>
    <scope>IDENTIFICATION</scope>
</reference>
<dbReference type="GeneTree" id="ENSGT00390000011314"/>
<dbReference type="SUPFAM" id="SSF56112">
    <property type="entry name" value="Protein kinase-like (PK-like)"/>
    <property type="match status" value="1"/>
</dbReference>
<evidence type="ECO:0000256" key="8">
    <source>
        <dbReference type="ARBA" id="ARBA00038873"/>
    </source>
</evidence>
<evidence type="ECO:0000256" key="4">
    <source>
        <dbReference type="ARBA" id="ARBA00022679"/>
    </source>
</evidence>
<evidence type="ECO:0000256" key="9">
    <source>
        <dbReference type="ARBA" id="ARBA00040505"/>
    </source>
</evidence>
<dbReference type="CTD" id="559560"/>
<dbReference type="InterPro" id="IPR002575">
    <property type="entry name" value="Aminoglycoside_PTrfase"/>
</dbReference>
<dbReference type="InterPro" id="IPR050249">
    <property type="entry name" value="Pseudomonas-type_ThrB"/>
</dbReference>